<feature type="domain" description="Penicillin-binding protein transpeptidase" evidence="1">
    <location>
        <begin position="29"/>
        <end position="243"/>
    </location>
</feature>
<organism evidence="2 3">
    <name type="scientific">Massilia aurea</name>
    <dbReference type="NCBI Taxonomy" id="373040"/>
    <lineage>
        <taxon>Bacteria</taxon>
        <taxon>Pseudomonadati</taxon>
        <taxon>Pseudomonadota</taxon>
        <taxon>Betaproteobacteria</taxon>
        <taxon>Burkholderiales</taxon>
        <taxon>Oxalobacteraceae</taxon>
        <taxon>Telluria group</taxon>
        <taxon>Massilia</taxon>
    </lineage>
</organism>
<dbReference type="InterPro" id="IPR001460">
    <property type="entry name" value="PCN-bd_Tpept"/>
</dbReference>
<dbReference type="InterPro" id="IPR012338">
    <property type="entry name" value="Beta-lactam/transpept-like"/>
</dbReference>
<dbReference type="SUPFAM" id="SSF56601">
    <property type="entry name" value="beta-lactamase/transpeptidase-like"/>
    <property type="match status" value="1"/>
</dbReference>
<dbReference type="NCBIfam" id="NF012161">
    <property type="entry name" value="bla_class_D_main"/>
    <property type="match status" value="1"/>
</dbReference>
<protein>
    <submittedName>
        <fullName evidence="2">Beta-lactamase</fullName>
    </submittedName>
</protein>
<keyword evidence="3" id="KW-1185">Reference proteome</keyword>
<evidence type="ECO:0000313" key="3">
    <source>
        <dbReference type="Proteomes" id="UP000283254"/>
    </source>
</evidence>
<dbReference type="EMBL" id="JSAB01000205">
    <property type="protein sequence ID" value="RNF29387.1"/>
    <property type="molecule type" value="Genomic_DNA"/>
</dbReference>
<dbReference type="Gene3D" id="3.40.710.10">
    <property type="entry name" value="DD-peptidase/beta-lactamase superfamily"/>
    <property type="match status" value="1"/>
</dbReference>
<name>A0A422QHF8_9BURK</name>
<comment type="caution">
    <text evidence="2">The sequence shown here is derived from an EMBL/GenBank/DDBJ whole genome shotgun (WGS) entry which is preliminary data.</text>
</comment>
<dbReference type="Proteomes" id="UP000283254">
    <property type="component" value="Unassembled WGS sequence"/>
</dbReference>
<sequence>MAAEAKTPAIVWRDNAKITELFEKAGVTGTFVVQDLATGEFTGHDRQRASIRYVPASTYKIPNSLIGLSTGAVSSVDEVLPYGGGPTYLPQWARDMPLREAIRISNVPVYKELARRIGMPRMREGLRQLDYGNMEAGSVIDTFWLEGPLKISAVEQTRFLGRLAQGKLPFPEPAMAAVREIVRQDDNANLYAKTGWYMPDDRKNQIGWWVGWVEKDGKVYAFALNADITDDTVGAKRVPLGKAALQVLGLL</sequence>
<dbReference type="GO" id="GO:0008658">
    <property type="term" value="F:penicillin binding"/>
    <property type="evidence" value="ECO:0007669"/>
    <property type="project" value="InterPro"/>
</dbReference>
<gene>
    <name evidence="2" type="ORF">NM04_18190</name>
</gene>
<proteinExistence type="predicted"/>
<accession>A0A422QHF8</accession>
<evidence type="ECO:0000259" key="1">
    <source>
        <dbReference type="Pfam" id="PF00905"/>
    </source>
</evidence>
<evidence type="ECO:0000313" key="2">
    <source>
        <dbReference type="EMBL" id="RNF29387.1"/>
    </source>
</evidence>
<dbReference type="Pfam" id="PF00905">
    <property type="entry name" value="Transpeptidase"/>
    <property type="match status" value="1"/>
</dbReference>
<reference evidence="2" key="1">
    <citation type="submission" date="2014-10" db="EMBL/GenBank/DDBJ databases">
        <title>Massilia sp. genome.</title>
        <authorList>
            <person name="Xu B."/>
            <person name="Dai L."/>
            <person name="Huang Z."/>
        </authorList>
    </citation>
    <scope>NUCLEOTIDE SEQUENCE [LARGE SCALE GENOMIC DNA]</scope>
    <source>
        <strain evidence="2">CFS-1</strain>
    </source>
</reference>
<dbReference type="AlphaFoldDB" id="A0A422QHF8"/>